<dbReference type="InterPro" id="IPR050595">
    <property type="entry name" value="Bact_response_regulator"/>
</dbReference>
<accession>F5Y491</accession>
<dbReference type="Proteomes" id="UP000008385">
    <property type="component" value="Chromosome"/>
</dbReference>
<dbReference type="AlphaFoldDB" id="F5Y491"/>
<dbReference type="SUPFAM" id="SSF52172">
    <property type="entry name" value="CheY-like"/>
    <property type="match status" value="1"/>
</dbReference>
<keyword evidence="1 2" id="KW-0597">Phosphoprotein</keyword>
<evidence type="ECO:0000256" key="2">
    <source>
        <dbReference type="PROSITE-ProRule" id="PRU00169"/>
    </source>
</evidence>
<dbReference type="InterPro" id="IPR011006">
    <property type="entry name" value="CheY-like_superfamily"/>
</dbReference>
<dbReference type="CDD" id="cd00156">
    <property type="entry name" value="REC"/>
    <property type="match status" value="1"/>
</dbReference>
<dbReference type="PROSITE" id="PS50110">
    <property type="entry name" value="RESPONSE_REGULATORY"/>
    <property type="match status" value="1"/>
</dbReference>
<dbReference type="Pfam" id="PF00072">
    <property type="entry name" value="Response_reg"/>
    <property type="match status" value="1"/>
</dbReference>
<dbReference type="InterPro" id="IPR001789">
    <property type="entry name" value="Sig_transdc_resp-reg_receiver"/>
</dbReference>
<reference evidence="4 5" key="2">
    <citation type="journal article" date="2011" name="PLoS ONE">
        <title>The Cyst-Dividing Bacterium Ramlibacter tataouinensis TTB310 Genome Reveals a Well-Stocked Toolbox for Adaptation to a Desert Environment.</title>
        <authorList>
            <person name="De Luca G."/>
            <person name="Barakat M."/>
            <person name="Ortet P."/>
            <person name="Fochesato S."/>
            <person name="Jourlin-Castelli C."/>
            <person name="Ansaldi M."/>
            <person name="Py B."/>
            <person name="Fichant G."/>
            <person name="Coutinho P.M."/>
            <person name="Voulhoux R."/>
            <person name="Bastien O."/>
            <person name="Marechal E."/>
            <person name="Henrissat B."/>
            <person name="Quentin Y."/>
            <person name="Noirot P."/>
            <person name="Filloux A."/>
            <person name="Mejean V."/>
            <person name="Dubow M.S."/>
            <person name="Barras F."/>
            <person name="Barbe V."/>
            <person name="Weissenbach J."/>
            <person name="Mihalcescu I."/>
            <person name="Vermeglio A."/>
            <person name="Achouak W."/>
            <person name="Heulin T."/>
        </authorList>
    </citation>
    <scope>NUCLEOTIDE SEQUENCE [LARGE SCALE GENOMIC DNA]</scope>
    <source>
        <strain evidence="5">ATCC BAA-407 / DSM 14655 / LMG 21543 / TTB310</strain>
    </source>
</reference>
<evidence type="ECO:0000313" key="4">
    <source>
        <dbReference type="EMBL" id="AEG92556.1"/>
    </source>
</evidence>
<dbReference type="Gene3D" id="3.40.50.2300">
    <property type="match status" value="1"/>
</dbReference>
<dbReference type="HOGENOM" id="CLU_000445_69_15_4"/>
<sequence>MHHPSAEQEVGVTLTAFVVEDSPAIRDSLVETLAELAGIATAGVAGSEQAALAWLTNPVHHWDVAIVDLILEAGGSGLRVLEALRQRPPQRKVVVLTATASPPVRQQCEALGSDRVFDKSIETDALIEYCVSLALQHGSGRQP</sequence>
<dbReference type="GO" id="GO:0000160">
    <property type="term" value="P:phosphorelay signal transduction system"/>
    <property type="evidence" value="ECO:0007669"/>
    <property type="project" value="InterPro"/>
</dbReference>
<dbReference type="SMART" id="SM00448">
    <property type="entry name" value="REC"/>
    <property type="match status" value="1"/>
</dbReference>
<reference evidence="5" key="1">
    <citation type="submission" date="2006-01" db="EMBL/GenBank/DDBJ databases">
        <title>Genome of the cyst-dividing bacterium Ramlibacter tataouinensis.</title>
        <authorList>
            <person name="Barakat M."/>
            <person name="Ortet P."/>
            <person name="De Luca G."/>
            <person name="Jourlin-Castelli C."/>
            <person name="Ansaldi M."/>
            <person name="Py B."/>
            <person name="Fichant G."/>
            <person name="Coutinho P."/>
            <person name="Voulhoux R."/>
            <person name="Bastien O."/>
            <person name="Roy S."/>
            <person name="Marechal E."/>
            <person name="Henrissat B."/>
            <person name="Quentin Y."/>
            <person name="Noirot P."/>
            <person name="Filloux A."/>
            <person name="Mejean V."/>
            <person name="DuBow M."/>
            <person name="Barras F."/>
            <person name="Heulin T."/>
        </authorList>
    </citation>
    <scope>NUCLEOTIDE SEQUENCE [LARGE SCALE GENOMIC DNA]</scope>
    <source>
        <strain evidence="5">ATCC BAA-407 / DSM 14655 / LMG 21543 / TTB310</strain>
    </source>
</reference>
<proteinExistence type="predicted"/>
<feature type="domain" description="Response regulatory" evidence="3">
    <location>
        <begin position="15"/>
        <end position="134"/>
    </location>
</feature>
<evidence type="ECO:0000259" key="3">
    <source>
        <dbReference type="PROSITE" id="PS50110"/>
    </source>
</evidence>
<dbReference type="EMBL" id="CP000245">
    <property type="protein sequence ID" value="AEG92556.1"/>
    <property type="molecule type" value="Genomic_DNA"/>
</dbReference>
<feature type="modified residue" description="4-aspartylphosphate" evidence="2">
    <location>
        <position position="68"/>
    </location>
</feature>
<dbReference type="KEGG" id="rta:Rta_14650"/>
<dbReference type="PANTHER" id="PTHR44591:SF3">
    <property type="entry name" value="RESPONSE REGULATORY DOMAIN-CONTAINING PROTEIN"/>
    <property type="match status" value="1"/>
</dbReference>
<protein>
    <submittedName>
        <fullName evidence="4">Candidate response regulator, CheY</fullName>
    </submittedName>
</protein>
<organism evidence="4 5">
    <name type="scientific">Ramlibacter tataouinensis (strain ATCC BAA-407 / DSM 14655 / LMG 21543 / TTB310)</name>
    <dbReference type="NCBI Taxonomy" id="365046"/>
    <lineage>
        <taxon>Bacteria</taxon>
        <taxon>Pseudomonadati</taxon>
        <taxon>Pseudomonadota</taxon>
        <taxon>Betaproteobacteria</taxon>
        <taxon>Burkholderiales</taxon>
        <taxon>Comamonadaceae</taxon>
        <taxon>Ramlibacter</taxon>
    </lineage>
</organism>
<evidence type="ECO:0000313" key="5">
    <source>
        <dbReference type="Proteomes" id="UP000008385"/>
    </source>
</evidence>
<keyword evidence="5" id="KW-1185">Reference proteome</keyword>
<dbReference type="PANTHER" id="PTHR44591">
    <property type="entry name" value="STRESS RESPONSE REGULATOR PROTEIN 1"/>
    <property type="match status" value="1"/>
</dbReference>
<dbReference type="STRING" id="365046.Rta_14650"/>
<dbReference type="eggNOG" id="COG2197">
    <property type="taxonomic scope" value="Bacteria"/>
</dbReference>
<evidence type="ECO:0000256" key="1">
    <source>
        <dbReference type="ARBA" id="ARBA00022553"/>
    </source>
</evidence>
<name>F5Y491_RAMTT</name>
<gene>
    <name evidence="4" type="ordered locus">Rta_14650</name>
</gene>